<dbReference type="AlphaFoldDB" id="A0A0G0VPX9"/>
<dbReference type="EMBL" id="LCBA01000001">
    <property type="protein sequence ID" value="KKS01712.1"/>
    <property type="molecule type" value="Genomic_DNA"/>
</dbReference>
<proteinExistence type="predicted"/>
<dbReference type="Proteomes" id="UP000033903">
    <property type="component" value="Unassembled WGS sequence"/>
</dbReference>
<protein>
    <submittedName>
        <fullName evidence="1">Uncharacterized protein</fullName>
    </submittedName>
</protein>
<sequence>MAKTVKLYDLRERNYPHNRGDKFRSLQIFECWVCGALSNQVIMGGYLGYGVRVVCPNSSECWHHELEEKLKWLEKLYPKSYKQKFQKEITVMKRQHKAKIKNDIEGKPNMSLKRPMTNTFSWNTRNKPCSHRNF</sequence>
<reference evidence="1 2" key="1">
    <citation type="journal article" date="2015" name="Nature">
        <title>rRNA introns, odd ribosomes, and small enigmatic genomes across a large radiation of phyla.</title>
        <authorList>
            <person name="Brown C.T."/>
            <person name="Hug L.A."/>
            <person name="Thomas B.C."/>
            <person name="Sharon I."/>
            <person name="Castelle C.J."/>
            <person name="Singh A."/>
            <person name="Wilkins M.J."/>
            <person name="Williams K.H."/>
            <person name="Banfield J.F."/>
        </authorList>
    </citation>
    <scope>NUCLEOTIDE SEQUENCE [LARGE SCALE GENOMIC DNA]</scope>
</reference>
<evidence type="ECO:0000313" key="1">
    <source>
        <dbReference type="EMBL" id="KKS01712.1"/>
    </source>
</evidence>
<comment type="caution">
    <text evidence="1">The sequence shown here is derived from an EMBL/GenBank/DDBJ whole genome shotgun (WGS) entry which is preliminary data.</text>
</comment>
<accession>A0A0G0VPX9</accession>
<evidence type="ECO:0000313" key="2">
    <source>
        <dbReference type="Proteomes" id="UP000033903"/>
    </source>
</evidence>
<gene>
    <name evidence="1" type="ORF">UU54_C0001G0024</name>
</gene>
<organism evidence="1 2">
    <name type="scientific">Candidatus Yanofskybacteria bacterium GW2011_GWA2_41_22</name>
    <dbReference type="NCBI Taxonomy" id="1619023"/>
    <lineage>
        <taxon>Bacteria</taxon>
        <taxon>Candidatus Yanofskyibacteriota</taxon>
    </lineage>
</organism>
<name>A0A0G0VPX9_9BACT</name>